<keyword evidence="4" id="KW-1185">Reference proteome</keyword>
<gene>
    <name evidence="3" type="ORF">QR685DRAFT_520912</name>
</gene>
<evidence type="ECO:0000313" key="3">
    <source>
        <dbReference type="EMBL" id="KAL0472050.1"/>
    </source>
</evidence>
<proteinExistence type="predicted"/>
<evidence type="ECO:0000256" key="1">
    <source>
        <dbReference type="SAM" id="MobiDB-lite"/>
    </source>
</evidence>
<feature type="compositionally biased region" description="Basic and acidic residues" evidence="1">
    <location>
        <begin position="863"/>
        <end position="890"/>
    </location>
</feature>
<dbReference type="PANTHER" id="PTHR33112:SF10">
    <property type="entry name" value="TOL"/>
    <property type="match status" value="1"/>
</dbReference>
<dbReference type="InterPro" id="IPR010730">
    <property type="entry name" value="HET"/>
</dbReference>
<feature type="domain" description="Heterokaryon incompatibility" evidence="2">
    <location>
        <begin position="342"/>
        <end position="499"/>
    </location>
</feature>
<feature type="region of interest" description="Disordered" evidence="1">
    <location>
        <begin position="863"/>
        <end position="930"/>
    </location>
</feature>
<dbReference type="Proteomes" id="UP001451303">
    <property type="component" value="Unassembled WGS sequence"/>
</dbReference>
<name>A0ABR3DH97_NEUIN</name>
<dbReference type="PANTHER" id="PTHR33112">
    <property type="entry name" value="DOMAIN PROTEIN, PUTATIVE-RELATED"/>
    <property type="match status" value="1"/>
</dbReference>
<comment type="caution">
    <text evidence="3">The sequence shown here is derived from an EMBL/GenBank/DDBJ whole genome shotgun (WGS) entry which is preliminary data.</text>
</comment>
<sequence>MISPSSGCPTTSISSNTYTVSSSSASSPIPPSSHLDTGSRSHKGSYEAVLEYFTSNSLPLPSYLQTYDSFVSHFFTSTDNSSSLSSINIPPHLTSYEAFIRYSITKAAPAASRPSTVPLPLNKFCPRCTKALASSAPPFSNALWWRHGGELCTPEELFHSASEGQCQFCWFVMVKVLRRLVVGVQVEDEEDLRQKVEEVWRDVKYLLVGLSFWAEDKREAVWRGEVSVRCLPRVPLGREKDVDVDAEGKVVVSEFVRLRRGYMPGPSYPSSFLASFHTASEQSWNQALEWINNCRSHALCSAAETMDCHERRPARLIAVGRPGDTHVRVIETAGLAVSETPFMSLSHCWGKDGVPTQLLKENYDRFTKGGGIKLTELPKTFRDAIEVTQRLNIVPYIWIDSLCIIQDSKQDWDDESVKMQYVYRNSVLNLAAGASPNSHGGLFNPRHPLSTAPWSIEVPLSDNDDKDYKIKNKTFLTSEYHSEKESDLILFTRGWVLQEQLLARRTLIFGKEELHWECVTCEASESFPLSIDRERWDGDVNDRRTIFQHQWENLTGTDTGNKLVPADNSDMNAKRRKAWELLVQTYFSRSLTKASDRLIAISGIAEQLGGRWGPGVTYLAGLWSYRLVQGLLWYMGGEDRCEERDAQAAPSWSWASLVPEHVPGVTDLKLTYAEAECVDGLAEVLEAQVTPVRSTNPFGPVIPGSGCIRLRGPVLPRPRIRNRDGNCEACDLVFGTNEMSSDLGMNESGVYVNVATGMPAYLHSYQSIAVRWDNISDMKEDEEEAYLAPLQVQLIEDGPAETPSKLQLVGLVLLKASSWLAVPQFRRVGLFFITDEAPQWNSAPDSELQDGGQRDNETATHIKVDFESTSDPESRAVRYPDPNYHHHPPDTYDDSSNSQPDDICSENSYSSNPFANATWESESGEETERDPAEFNEYYYEDFSVWATGIERLKNQGFLRNIDTWFAQKIQQGQRLDHLLKKDPYVNGPRPLNTNLATRYSPCLQRTFYHRIDRFLETCQAVARLKPDLVLGSGEANGYYVYEIV</sequence>
<protein>
    <recommendedName>
        <fullName evidence="2">Heterokaryon incompatibility domain-containing protein</fullName>
    </recommendedName>
</protein>
<feature type="compositionally biased region" description="Polar residues" evidence="1">
    <location>
        <begin position="895"/>
        <end position="921"/>
    </location>
</feature>
<dbReference type="Pfam" id="PF06985">
    <property type="entry name" value="HET"/>
    <property type="match status" value="1"/>
</dbReference>
<evidence type="ECO:0000259" key="2">
    <source>
        <dbReference type="Pfam" id="PF06985"/>
    </source>
</evidence>
<organism evidence="3 4">
    <name type="scientific">Neurospora intermedia</name>
    <dbReference type="NCBI Taxonomy" id="5142"/>
    <lineage>
        <taxon>Eukaryota</taxon>
        <taxon>Fungi</taxon>
        <taxon>Dikarya</taxon>
        <taxon>Ascomycota</taxon>
        <taxon>Pezizomycotina</taxon>
        <taxon>Sordariomycetes</taxon>
        <taxon>Sordariomycetidae</taxon>
        <taxon>Sordariales</taxon>
        <taxon>Sordariaceae</taxon>
        <taxon>Neurospora</taxon>
    </lineage>
</organism>
<accession>A0ABR3DH97</accession>
<evidence type="ECO:0000313" key="4">
    <source>
        <dbReference type="Proteomes" id="UP001451303"/>
    </source>
</evidence>
<reference evidence="3 4" key="1">
    <citation type="submission" date="2023-09" db="EMBL/GenBank/DDBJ databases">
        <title>Multi-omics analysis of a traditional fermented food reveals byproduct-associated fungal strains for waste-to-food upcycling.</title>
        <authorList>
            <consortium name="Lawrence Berkeley National Laboratory"/>
            <person name="Rekdal V.M."/>
            <person name="Villalobos-Escobedo J.M."/>
            <person name="Rodriguez-Valeron N."/>
            <person name="Garcia M.O."/>
            <person name="Vasquez D.P."/>
            <person name="Damayanti I."/>
            <person name="Sorensen P.M."/>
            <person name="Baidoo E.E."/>
            <person name="De Carvalho A.C."/>
            <person name="Riley R."/>
            <person name="Lipzen A."/>
            <person name="He G."/>
            <person name="Yan M."/>
            <person name="Haridas S."/>
            <person name="Daum C."/>
            <person name="Yoshinaga Y."/>
            <person name="Ng V."/>
            <person name="Grigoriev I.V."/>
            <person name="Munk R."/>
            <person name="Nuraida L."/>
            <person name="Wijaya C.H."/>
            <person name="Morales P.-C."/>
            <person name="Keasling J.D."/>
        </authorList>
    </citation>
    <scope>NUCLEOTIDE SEQUENCE [LARGE SCALE GENOMIC DNA]</scope>
    <source>
        <strain evidence="3 4">FGSC 2613</strain>
    </source>
</reference>
<dbReference type="EMBL" id="JAVLET010000003">
    <property type="protein sequence ID" value="KAL0472050.1"/>
    <property type="molecule type" value="Genomic_DNA"/>
</dbReference>